<feature type="transmembrane region" description="Helical" evidence="6">
    <location>
        <begin position="100"/>
        <end position="121"/>
    </location>
</feature>
<comment type="similarity">
    <text evidence="2 6">Belongs to the multi antimicrobial extrusion (MATE) (TC 2.A.66.1) family.</text>
</comment>
<keyword evidence="5 6" id="KW-0472">Membrane</keyword>
<evidence type="ECO:0000256" key="1">
    <source>
        <dbReference type="ARBA" id="ARBA00004141"/>
    </source>
</evidence>
<keyword evidence="4 6" id="KW-1133">Transmembrane helix</keyword>
<dbReference type="CDD" id="cd13132">
    <property type="entry name" value="MATE_eukaryotic"/>
    <property type="match status" value="1"/>
</dbReference>
<name>A0AAP0KZD0_9MAGN</name>
<dbReference type="GO" id="GO:0042910">
    <property type="term" value="F:xenobiotic transmembrane transporter activity"/>
    <property type="evidence" value="ECO:0007669"/>
    <property type="project" value="InterPro"/>
</dbReference>
<feature type="transmembrane region" description="Helical" evidence="6">
    <location>
        <begin position="172"/>
        <end position="194"/>
    </location>
</feature>
<reference evidence="7 8" key="1">
    <citation type="submission" date="2024-01" db="EMBL/GenBank/DDBJ databases">
        <title>Genome assemblies of Stephania.</title>
        <authorList>
            <person name="Yang L."/>
        </authorList>
    </citation>
    <scope>NUCLEOTIDE SEQUENCE [LARGE SCALE GENOMIC DNA]</scope>
    <source>
        <strain evidence="7">YNDBR</strain>
        <tissue evidence="7">Leaf</tissue>
    </source>
</reference>
<feature type="transmembrane region" description="Helical" evidence="6">
    <location>
        <begin position="200"/>
        <end position="222"/>
    </location>
</feature>
<gene>
    <name evidence="7" type="ORF">Syun_007948</name>
</gene>
<evidence type="ECO:0000256" key="4">
    <source>
        <dbReference type="ARBA" id="ARBA00022989"/>
    </source>
</evidence>
<dbReference type="PANTHER" id="PTHR11206">
    <property type="entry name" value="MULTIDRUG RESISTANCE PROTEIN"/>
    <property type="match status" value="1"/>
</dbReference>
<dbReference type="EMBL" id="JBBNAF010000003">
    <property type="protein sequence ID" value="KAK9161607.1"/>
    <property type="molecule type" value="Genomic_DNA"/>
</dbReference>
<feature type="transmembrane region" description="Helical" evidence="6">
    <location>
        <begin position="342"/>
        <end position="361"/>
    </location>
</feature>
<proteinExistence type="inferred from homology"/>
<dbReference type="NCBIfam" id="TIGR00797">
    <property type="entry name" value="matE"/>
    <property type="match status" value="1"/>
</dbReference>
<comment type="subcellular location">
    <subcellularLocation>
        <location evidence="1">Membrane</location>
        <topology evidence="1">Multi-pass membrane protein</topology>
    </subcellularLocation>
</comment>
<evidence type="ECO:0000313" key="8">
    <source>
        <dbReference type="Proteomes" id="UP001420932"/>
    </source>
</evidence>
<feature type="transmembrane region" description="Helical" evidence="6">
    <location>
        <begin position="264"/>
        <end position="283"/>
    </location>
</feature>
<evidence type="ECO:0000313" key="7">
    <source>
        <dbReference type="EMBL" id="KAK9161607.1"/>
    </source>
</evidence>
<keyword evidence="8" id="KW-1185">Reference proteome</keyword>
<comment type="caution">
    <text evidence="6">Lacks conserved residue(s) required for the propagation of feature annotation.</text>
</comment>
<sequence>MASQAQNHSTTLQEAAQELKKIKDITFPVATMGLLNYIKGMVSVICMGRLGRLELSGGSLAIGFTNITGYSLIAGLAMGMDPLCSQAFGSRNLPLATQTLYHTITMLLLATLPISLLWLSLHPLMLTLNQNPDITEVAALYCRFAIPDLVANSLLQPLKIYLRNQANANWPLMWCTLLSLLLHIPLTIFLTFTLRLRVPGIAIAAFVANFNTLVFLLCYMMYTKQYFYYNYDTKSAISSNHHQYCQLGQLLDTTSSSFSSSWRVLIRLSLPSCLAVCFEWWWYELMTLSSGYLSDPHCALAASAIVIQTTSLMYITPMSLSSSVSTRVGNELGANRPSKARLATTMALALSSLASIAGLIVCNSTIGRRLWGRIFTEDVEVLELVAAVLPILGLCEVANCVQTTGCGVLRGSARPNVCATINFWSFYLVGAPVAVVLAFVMKLGFLGLCYGLLAAQIVCALCILTAVWRIDWGKEVVKAKELVGIRGLNISKVDENVRVGKCVIGDEMVFLKEITVELHTNY</sequence>
<evidence type="ECO:0000256" key="3">
    <source>
        <dbReference type="ARBA" id="ARBA00022692"/>
    </source>
</evidence>
<evidence type="ECO:0000256" key="6">
    <source>
        <dbReference type="RuleBase" id="RU004914"/>
    </source>
</evidence>
<dbReference type="GO" id="GO:0015297">
    <property type="term" value="F:antiporter activity"/>
    <property type="evidence" value="ECO:0007669"/>
    <property type="project" value="InterPro"/>
</dbReference>
<dbReference type="GO" id="GO:1990961">
    <property type="term" value="P:xenobiotic detoxification by transmembrane export across the plasma membrane"/>
    <property type="evidence" value="ECO:0007669"/>
    <property type="project" value="InterPro"/>
</dbReference>
<dbReference type="Pfam" id="PF01554">
    <property type="entry name" value="MatE"/>
    <property type="match status" value="2"/>
</dbReference>
<dbReference type="AlphaFoldDB" id="A0AAP0KZD0"/>
<dbReference type="InterPro" id="IPR002528">
    <property type="entry name" value="MATE_fam"/>
</dbReference>
<comment type="caution">
    <text evidence="7">The sequence shown here is derived from an EMBL/GenBank/DDBJ whole genome shotgun (WGS) entry which is preliminary data.</text>
</comment>
<dbReference type="GO" id="GO:0016020">
    <property type="term" value="C:membrane"/>
    <property type="evidence" value="ECO:0007669"/>
    <property type="project" value="UniProtKB-SubCell"/>
</dbReference>
<accession>A0AAP0KZD0</accession>
<feature type="transmembrane region" description="Helical" evidence="6">
    <location>
        <begin position="60"/>
        <end position="80"/>
    </location>
</feature>
<evidence type="ECO:0000256" key="5">
    <source>
        <dbReference type="ARBA" id="ARBA00023136"/>
    </source>
</evidence>
<feature type="transmembrane region" description="Helical" evidence="6">
    <location>
        <begin position="421"/>
        <end position="439"/>
    </location>
</feature>
<keyword evidence="3 6" id="KW-0812">Transmembrane</keyword>
<dbReference type="InterPro" id="IPR045069">
    <property type="entry name" value="MATE_euk"/>
</dbReference>
<protein>
    <recommendedName>
        <fullName evidence="6">Protein DETOXIFICATION</fullName>
    </recommendedName>
    <alternativeName>
        <fullName evidence="6">Multidrug and toxic compound extrusion protein</fullName>
    </alternativeName>
</protein>
<evidence type="ECO:0000256" key="2">
    <source>
        <dbReference type="ARBA" id="ARBA00010199"/>
    </source>
</evidence>
<feature type="transmembrane region" description="Helical" evidence="6">
    <location>
        <begin position="445"/>
        <end position="468"/>
    </location>
</feature>
<organism evidence="7 8">
    <name type="scientific">Stephania yunnanensis</name>
    <dbReference type="NCBI Taxonomy" id="152371"/>
    <lineage>
        <taxon>Eukaryota</taxon>
        <taxon>Viridiplantae</taxon>
        <taxon>Streptophyta</taxon>
        <taxon>Embryophyta</taxon>
        <taxon>Tracheophyta</taxon>
        <taxon>Spermatophyta</taxon>
        <taxon>Magnoliopsida</taxon>
        <taxon>Ranunculales</taxon>
        <taxon>Menispermaceae</taxon>
        <taxon>Menispermoideae</taxon>
        <taxon>Cissampelideae</taxon>
        <taxon>Stephania</taxon>
    </lineage>
</organism>
<dbReference type="Proteomes" id="UP001420932">
    <property type="component" value="Unassembled WGS sequence"/>
</dbReference>